<dbReference type="AlphaFoldDB" id="A0A7S3B075"/>
<sequence length="108" mass="12389">MLRVFACFPIFYAFRMLPVPIPCRISSFTKAISPSTSAVLTHVLRHGSTHNTLTCERAFPWPHIEYRRLLLQAVNHMHHAAHADMHKRMHMLTSNQVLKLDSAQLALC</sequence>
<protein>
    <submittedName>
        <fullName evidence="1">Uncharacterized protein</fullName>
    </submittedName>
</protein>
<evidence type="ECO:0000313" key="1">
    <source>
        <dbReference type="EMBL" id="CAE0120226.1"/>
    </source>
</evidence>
<reference evidence="1" key="1">
    <citation type="submission" date="2021-01" db="EMBL/GenBank/DDBJ databases">
        <authorList>
            <person name="Corre E."/>
            <person name="Pelletier E."/>
            <person name="Niang G."/>
            <person name="Scheremetjew M."/>
            <person name="Finn R."/>
            <person name="Kale V."/>
            <person name="Holt S."/>
            <person name="Cochrane G."/>
            <person name="Meng A."/>
            <person name="Brown T."/>
            <person name="Cohen L."/>
        </authorList>
    </citation>
    <scope>NUCLEOTIDE SEQUENCE</scope>
    <source>
        <strain evidence="1">CCMP281</strain>
    </source>
</reference>
<gene>
    <name evidence="1" type="ORF">HERI1096_LOCUS20927</name>
</gene>
<organism evidence="1">
    <name type="scientific">Haptolina ericina</name>
    <dbReference type="NCBI Taxonomy" id="156174"/>
    <lineage>
        <taxon>Eukaryota</taxon>
        <taxon>Haptista</taxon>
        <taxon>Haptophyta</taxon>
        <taxon>Prymnesiophyceae</taxon>
        <taxon>Prymnesiales</taxon>
        <taxon>Prymnesiaceae</taxon>
        <taxon>Haptolina</taxon>
    </lineage>
</organism>
<name>A0A7S3B075_9EUKA</name>
<accession>A0A7S3B075</accession>
<proteinExistence type="predicted"/>
<dbReference type="EMBL" id="HBHX01037618">
    <property type="protein sequence ID" value="CAE0120226.1"/>
    <property type="molecule type" value="Transcribed_RNA"/>
</dbReference>